<organism evidence="1">
    <name type="scientific">hydrothermal vent metagenome</name>
    <dbReference type="NCBI Taxonomy" id="652676"/>
    <lineage>
        <taxon>unclassified sequences</taxon>
        <taxon>metagenomes</taxon>
        <taxon>ecological metagenomes</taxon>
    </lineage>
</organism>
<accession>A0A3B0ZTU9</accession>
<dbReference type="AlphaFoldDB" id="A0A3B0ZTU9"/>
<name>A0A3B0ZTU9_9ZZZZ</name>
<proteinExistence type="predicted"/>
<reference evidence="1" key="1">
    <citation type="submission" date="2018-06" db="EMBL/GenBank/DDBJ databases">
        <authorList>
            <person name="Zhirakovskaya E."/>
        </authorList>
    </citation>
    <scope>NUCLEOTIDE SEQUENCE</scope>
</reference>
<dbReference type="InterPro" id="IPR029151">
    <property type="entry name" value="Sensor-like_sf"/>
</dbReference>
<dbReference type="CDD" id="cd18773">
    <property type="entry name" value="PDC1_HK_sensor"/>
    <property type="match status" value="1"/>
</dbReference>
<evidence type="ECO:0000313" key="1">
    <source>
        <dbReference type="EMBL" id="VAW92640.1"/>
    </source>
</evidence>
<protein>
    <submittedName>
        <fullName evidence="1">Uncharacterized protein</fullName>
    </submittedName>
</protein>
<dbReference type="SUPFAM" id="SSF103190">
    <property type="entry name" value="Sensory domain-like"/>
    <property type="match status" value="1"/>
</dbReference>
<sequence>MKRTLKESIQQQRESLEKSLATPLAKIAFACEAAWPDRKALDDVLLKSLSTIPNCTFLYALNTNGVQISDNISKSGLISEHFGRDRSKRPYMNELVPVSGFLLSEAYISLRVARPSLTALQIVRKGNEVIGFIGADFDLRNLPVTAEMYEEPAQWRQIKGDAAIRGTLFQQTRAESLLDKEIDQAMSILEELCVAHGMFQSVIHFSSSRATIWLMNDPYRYHILQADELTDPDICLAYPLHKYPKDALIPADAIGSILDNMKQLRFTDENIYLRSASINIFNGMVSLTFSCDGSHYMPYKEFIDKNIKFWVGSSA</sequence>
<gene>
    <name evidence="1" type="ORF">MNBD_GAMMA23-2459</name>
</gene>
<dbReference type="EMBL" id="UOFT01000027">
    <property type="protein sequence ID" value="VAW92640.1"/>
    <property type="molecule type" value="Genomic_DNA"/>
</dbReference>